<dbReference type="EMBL" id="MU001685">
    <property type="protein sequence ID" value="KAF2455762.1"/>
    <property type="molecule type" value="Genomic_DNA"/>
</dbReference>
<accession>A0A6A6NWB7</accession>
<feature type="region of interest" description="Disordered" evidence="1">
    <location>
        <begin position="23"/>
        <end position="59"/>
    </location>
</feature>
<reference evidence="2" key="1">
    <citation type="journal article" date="2020" name="Stud. Mycol.">
        <title>101 Dothideomycetes genomes: a test case for predicting lifestyles and emergence of pathogens.</title>
        <authorList>
            <person name="Haridas S."/>
            <person name="Albert R."/>
            <person name="Binder M."/>
            <person name="Bloem J."/>
            <person name="Labutti K."/>
            <person name="Salamov A."/>
            <person name="Andreopoulos B."/>
            <person name="Baker S."/>
            <person name="Barry K."/>
            <person name="Bills G."/>
            <person name="Bluhm B."/>
            <person name="Cannon C."/>
            <person name="Castanera R."/>
            <person name="Culley D."/>
            <person name="Daum C."/>
            <person name="Ezra D."/>
            <person name="Gonzalez J."/>
            <person name="Henrissat B."/>
            <person name="Kuo A."/>
            <person name="Liang C."/>
            <person name="Lipzen A."/>
            <person name="Lutzoni F."/>
            <person name="Magnuson J."/>
            <person name="Mondo S."/>
            <person name="Nolan M."/>
            <person name="Ohm R."/>
            <person name="Pangilinan J."/>
            <person name="Park H.-J."/>
            <person name="Ramirez L."/>
            <person name="Alfaro M."/>
            <person name="Sun H."/>
            <person name="Tritt A."/>
            <person name="Yoshinaga Y."/>
            <person name="Zwiers L.-H."/>
            <person name="Turgeon B."/>
            <person name="Goodwin S."/>
            <person name="Spatafora J."/>
            <person name="Crous P."/>
            <person name="Grigoriev I."/>
        </authorList>
    </citation>
    <scope>NUCLEOTIDE SEQUENCE</scope>
    <source>
        <strain evidence="2">ATCC 16933</strain>
    </source>
</reference>
<sequence length="160" mass="17807">MRVITADGVALVAMELAESMMQPEPECGRGSAAVGTCETRRRRPQKRKAGSRNPSRPPFLAELQHRAFYKPRSAGNWLVGTCRTDSAPRPRARRARLAPLQRELSFRERLWRIAALQTRLTPSGPRPSRTVRSGTAGSGPDSRAASVFCHGYLIQLRRDT</sequence>
<evidence type="ECO:0000313" key="2">
    <source>
        <dbReference type="EMBL" id="KAF2455762.1"/>
    </source>
</evidence>
<name>A0A6A6NWB7_9PEZI</name>
<dbReference type="AlphaFoldDB" id="A0A6A6NWB7"/>
<gene>
    <name evidence="2" type="ORF">BDY21DRAFT_348604</name>
</gene>
<keyword evidence="3" id="KW-1185">Reference proteome</keyword>
<feature type="compositionally biased region" description="Basic residues" evidence="1">
    <location>
        <begin position="40"/>
        <end position="50"/>
    </location>
</feature>
<organism evidence="2 3">
    <name type="scientific">Lineolata rhizophorae</name>
    <dbReference type="NCBI Taxonomy" id="578093"/>
    <lineage>
        <taxon>Eukaryota</taxon>
        <taxon>Fungi</taxon>
        <taxon>Dikarya</taxon>
        <taxon>Ascomycota</taxon>
        <taxon>Pezizomycotina</taxon>
        <taxon>Dothideomycetes</taxon>
        <taxon>Dothideomycetes incertae sedis</taxon>
        <taxon>Lineolatales</taxon>
        <taxon>Lineolataceae</taxon>
        <taxon>Lineolata</taxon>
    </lineage>
</organism>
<protein>
    <submittedName>
        <fullName evidence="2">Uncharacterized protein</fullName>
    </submittedName>
</protein>
<evidence type="ECO:0000313" key="3">
    <source>
        <dbReference type="Proteomes" id="UP000799766"/>
    </source>
</evidence>
<evidence type="ECO:0000256" key="1">
    <source>
        <dbReference type="SAM" id="MobiDB-lite"/>
    </source>
</evidence>
<feature type="region of interest" description="Disordered" evidence="1">
    <location>
        <begin position="120"/>
        <end position="142"/>
    </location>
</feature>
<proteinExistence type="predicted"/>
<dbReference type="Proteomes" id="UP000799766">
    <property type="component" value="Unassembled WGS sequence"/>
</dbReference>